<dbReference type="InterPro" id="IPR029063">
    <property type="entry name" value="SAM-dependent_MTases_sf"/>
</dbReference>
<evidence type="ECO:0000313" key="3">
    <source>
        <dbReference type="Proteomes" id="UP000651482"/>
    </source>
</evidence>
<keyword evidence="3" id="KW-1185">Reference proteome</keyword>
<reference evidence="2" key="1">
    <citation type="submission" date="2020-08" db="EMBL/GenBank/DDBJ databases">
        <title>Genome public.</title>
        <authorList>
            <person name="Liu C."/>
            <person name="Sun Q."/>
        </authorList>
    </citation>
    <scope>NUCLEOTIDE SEQUENCE</scope>
    <source>
        <strain evidence="2">NSJ-40</strain>
    </source>
</reference>
<organism evidence="2 3">
    <name type="scientific">Yeguia hominis</name>
    <dbReference type="NCBI Taxonomy" id="2763662"/>
    <lineage>
        <taxon>Bacteria</taxon>
        <taxon>Bacillati</taxon>
        <taxon>Bacillota</taxon>
        <taxon>Clostridia</taxon>
        <taxon>Eubacteriales</taxon>
        <taxon>Yeguiaceae</taxon>
        <taxon>Yeguia</taxon>
    </lineage>
</organism>
<keyword evidence="2" id="KW-0489">Methyltransferase</keyword>
<evidence type="ECO:0000313" key="2">
    <source>
        <dbReference type="EMBL" id="MBC8534036.1"/>
    </source>
</evidence>
<name>A0A926HT27_9FIRM</name>
<gene>
    <name evidence="2" type="ORF">IAG03_08485</name>
</gene>
<dbReference type="Pfam" id="PF05175">
    <property type="entry name" value="MTS"/>
    <property type="match status" value="1"/>
</dbReference>
<dbReference type="AlphaFoldDB" id="A0A926HT27"/>
<dbReference type="PANTHER" id="PTHR47739:SF1">
    <property type="entry name" value="TRNA1(VAL) (ADENINE(37)-N6)-METHYLTRANSFERASE"/>
    <property type="match status" value="1"/>
</dbReference>
<proteinExistence type="predicted"/>
<dbReference type="PANTHER" id="PTHR47739">
    <property type="entry name" value="TRNA1(VAL) (ADENINE(37)-N6)-METHYLTRANSFERASE"/>
    <property type="match status" value="1"/>
</dbReference>
<dbReference type="GO" id="GO:0032259">
    <property type="term" value="P:methylation"/>
    <property type="evidence" value="ECO:0007669"/>
    <property type="project" value="UniProtKB-KW"/>
</dbReference>
<dbReference type="SUPFAM" id="SSF53335">
    <property type="entry name" value="S-adenosyl-L-methionine-dependent methyltransferases"/>
    <property type="match status" value="1"/>
</dbReference>
<protein>
    <submittedName>
        <fullName evidence="2">Methyltransferase</fullName>
    </submittedName>
</protein>
<keyword evidence="2" id="KW-0808">Transferase</keyword>
<dbReference type="InterPro" id="IPR050210">
    <property type="entry name" value="tRNA_Adenine-N(6)_MTase"/>
</dbReference>
<dbReference type="InterPro" id="IPR007848">
    <property type="entry name" value="Small_mtfrase_dom"/>
</dbReference>
<accession>A0A926HT27</accession>
<evidence type="ECO:0000259" key="1">
    <source>
        <dbReference type="Pfam" id="PF05175"/>
    </source>
</evidence>
<comment type="caution">
    <text evidence="2">The sequence shown here is derived from an EMBL/GenBank/DDBJ whole genome shotgun (WGS) entry which is preliminary data.</text>
</comment>
<dbReference type="EMBL" id="JACRSN010000011">
    <property type="protein sequence ID" value="MBC8534036.1"/>
    <property type="molecule type" value="Genomic_DNA"/>
</dbReference>
<dbReference type="Gene3D" id="3.40.50.150">
    <property type="entry name" value="Vaccinia Virus protein VP39"/>
    <property type="match status" value="1"/>
</dbReference>
<feature type="domain" description="Methyltransferase small" evidence="1">
    <location>
        <begin position="26"/>
        <end position="160"/>
    </location>
</feature>
<dbReference type="Proteomes" id="UP000651482">
    <property type="component" value="Unassembled WGS sequence"/>
</dbReference>
<dbReference type="GO" id="GO:0008168">
    <property type="term" value="F:methyltransferase activity"/>
    <property type="evidence" value="ECO:0007669"/>
    <property type="project" value="UniProtKB-KW"/>
</dbReference>
<dbReference type="CDD" id="cd02440">
    <property type="entry name" value="AdoMet_MTases"/>
    <property type="match status" value="1"/>
</dbReference>
<sequence>MEQTWEPLSRGYGVWVSPQHRFSTDTLLLAQFSMPRRGERCADFGTGCGAIPVLWCARSEAEMVYAVEIQQDACGLLSQTIVRNGLSGRLKVLCADLCSREDLKPLRELHVVACNPPYKPVGTGILCREKAESTARHETDCTIEAVAEAAARVLRYGGRFCVCQRPERLGDVMEAFRKHGLEPKRLQFVQQRRGKAPFLFLLEGRKGGKPFLKVEPVLFVEEAGQFTKEMMAIYGDYKQNPVFAGKQIAQDLQEPVKQEGEAVQK</sequence>